<gene>
    <name evidence="1" type="ORF">UFOVP972_65</name>
</gene>
<dbReference type="EMBL" id="LR796923">
    <property type="protein sequence ID" value="CAB4174662.1"/>
    <property type="molecule type" value="Genomic_DNA"/>
</dbReference>
<proteinExistence type="predicted"/>
<reference evidence="1" key="1">
    <citation type="submission" date="2020-05" db="EMBL/GenBank/DDBJ databases">
        <authorList>
            <person name="Chiriac C."/>
            <person name="Salcher M."/>
            <person name="Ghai R."/>
            <person name="Kavagutti S V."/>
        </authorList>
    </citation>
    <scope>NUCLEOTIDE SEQUENCE</scope>
</reference>
<protein>
    <submittedName>
        <fullName evidence="1">Uncharacterized protein</fullName>
    </submittedName>
</protein>
<accession>A0A6J5PTZ4</accession>
<evidence type="ECO:0000313" key="1">
    <source>
        <dbReference type="EMBL" id="CAB4174662.1"/>
    </source>
</evidence>
<organism evidence="1">
    <name type="scientific">uncultured Caudovirales phage</name>
    <dbReference type="NCBI Taxonomy" id="2100421"/>
    <lineage>
        <taxon>Viruses</taxon>
        <taxon>Duplodnaviria</taxon>
        <taxon>Heunggongvirae</taxon>
        <taxon>Uroviricota</taxon>
        <taxon>Caudoviricetes</taxon>
        <taxon>Peduoviridae</taxon>
        <taxon>Maltschvirus</taxon>
        <taxon>Maltschvirus maltsch</taxon>
    </lineage>
</organism>
<sequence length="119" mass="13953">MRLQIKTYQQFINEAYIDDSGELQDFEAPREDGHEYQIIDHAHRIQEYLEESGAEEVRLQVREGIIKFKFNYSGLDYHMELDLDRNLAVLSIGEVIIYEDSADSLFDLLASKGLEFLNY</sequence>
<name>A0A6J5PTZ4_9CAUD</name>